<dbReference type="KEGG" id="mut:GVT53_16340"/>
<dbReference type="AlphaFoldDB" id="A0A6G7J661"/>
<name>A0A6G7J661_9FLAO</name>
<protein>
    <submittedName>
        <fullName evidence="1">Uncharacterized protein</fullName>
    </submittedName>
</protein>
<evidence type="ECO:0000313" key="2">
    <source>
        <dbReference type="Proteomes" id="UP000502928"/>
    </source>
</evidence>
<dbReference type="RefSeq" id="WP_166249558.1">
    <property type="nucleotide sequence ID" value="NZ_CP049616.1"/>
</dbReference>
<gene>
    <name evidence="1" type="ORF">GVT53_16340</name>
</gene>
<organism evidence="1 2">
    <name type="scientific">Flagellimonas oceani</name>
    <dbReference type="NCBI Taxonomy" id="2698672"/>
    <lineage>
        <taxon>Bacteria</taxon>
        <taxon>Pseudomonadati</taxon>
        <taxon>Bacteroidota</taxon>
        <taxon>Flavobacteriia</taxon>
        <taxon>Flavobacteriales</taxon>
        <taxon>Flavobacteriaceae</taxon>
        <taxon>Flagellimonas</taxon>
    </lineage>
</organism>
<proteinExistence type="predicted"/>
<reference evidence="1 2" key="1">
    <citation type="submission" date="2020-02" db="EMBL/GenBank/DDBJ databases">
        <title>Complete genome of Muricauda sp. 501str8.</title>
        <authorList>
            <person name="Dong B."/>
            <person name="Zhu S."/>
            <person name="Yang J."/>
            <person name="Chen J."/>
        </authorList>
    </citation>
    <scope>NUCLEOTIDE SEQUENCE [LARGE SCALE GENOMIC DNA]</scope>
    <source>
        <strain evidence="1 2">501str8</strain>
    </source>
</reference>
<evidence type="ECO:0000313" key="1">
    <source>
        <dbReference type="EMBL" id="QII46180.1"/>
    </source>
</evidence>
<accession>A0A6G7J661</accession>
<sequence>MKSTEKSIFNLIEIFRKSQKTGVPTVKVLEHCEQKHHHDFYCDAEQPFIQTY</sequence>
<dbReference type="EMBL" id="CP049616">
    <property type="protein sequence ID" value="QII46180.1"/>
    <property type="molecule type" value="Genomic_DNA"/>
</dbReference>
<dbReference type="Proteomes" id="UP000502928">
    <property type="component" value="Chromosome"/>
</dbReference>
<keyword evidence="2" id="KW-1185">Reference proteome</keyword>